<feature type="non-terminal residue" evidence="9">
    <location>
        <position position="1"/>
    </location>
</feature>
<dbReference type="EMBL" id="UINC01095654">
    <property type="protein sequence ID" value="SVC51909.1"/>
    <property type="molecule type" value="Genomic_DNA"/>
</dbReference>
<evidence type="ECO:0000256" key="5">
    <source>
        <dbReference type="ARBA" id="ARBA00023002"/>
    </source>
</evidence>
<evidence type="ECO:0000256" key="2">
    <source>
        <dbReference type="ARBA" id="ARBA00005272"/>
    </source>
</evidence>
<evidence type="ECO:0000256" key="1">
    <source>
        <dbReference type="ARBA" id="ARBA00001974"/>
    </source>
</evidence>
<evidence type="ECO:0000256" key="4">
    <source>
        <dbReference type="ARBA" id="ARBA00022827"/>
    </source>
</evidence>
<dbReference type="Pfam" id="PF22366">
    <property type="entry name" value="NDH2_C"/>
    <property type="match status" value="1"/>
</dbReference>
<sequence length="224" mass="25115">EAGANILPTASHSLSIYAKNSLEKLGVKVQCNTVVQNISESLVETNTETIEAETIIWCAGVKASPLKSWINVKTDKIGRVFVNEDLSIPTYSNIFVIGDASHVKDKNGKPLPGLAPVAKQEGSFVAEVIKRNILNDKTQNKFYYSNKGYFATIGRSEAFADFGRFTIKGRIGWIFWSVIHIYFLIGFRNRLMVFTNWVWSYLTFGKGAHLITDHKIEKNSSFDI</sequence>
<evidence type="ECO:0000256" key="3">
    <source>
        <dbReference type="ARBA" id="ARBA00022630"/>
    </source>
</evidence>
<dbReference type="SUPFAM" id="SSF51905">
    <property type="entry name" value="FAD/NAD(P)-binding domain"/>
    <property type="match status" value="1"/>
</dbReference>
<dbReference type="AlphaFoldDB" id="A0A382MSP6"/>
<comment type="cofactor">
    <cofactor evidence="1">
        <name>FAD</name>
        <dbReference type="ChEBI" id="CHEBI:57692"/>
    </cofactor>
</comment>
<dbReference type="InterPro" id="IPR023753">
    <property type="entry name" value="FAD/NAD-binding_dom"/>
</dbReference>
<keyword evidence="6" id="KW-1133">Transmembrane helix</keyword>
<dbReference type="Pfam" id="PF07992">
    <property type="entry name" value="Pyr_redox_2"/>
    <property type="match status" value="1"/>
</dbReference>
<dbReference type="PANTHER" id="PTHR42913:SF3">
    <property type="entry name" value="64 KDA MITOCHONDRIAL NADH DEHYDROGENASE (EUROFUNG)"/>
    <property type="match status" value="1"/>
</dbReference>
<dbReference type="InterPro" id="IPR051169">
    <property type="entry name" value="NADH-Q_oxidoreductase"/>
</dbReference>
<dbReference type="GO" id="GO:0003955">
    <property type="term" value="F:NAD(P)H dehydrogenase (quinone) activity"/>
    <property type="evidence" value="ECO:0007669"/>
    <property type="project" value="TreeGrafter"/>
</dbReference>
<name>A0A382MSP6_9ZZZZ</name>
<dbReference type="InterPro" id="IPR054585">
    <property type="entry name" value="NDH2-like_C"/>
</dbReference>
<dbReference type="Gene3D" id="3.50.50.100">
    <property type="match status" value="1"/>
</dbReference>
<dbReference type="InterPro" id="IPR036188">
    <property type="entry name" value="FAD/NAD-bd_sf"/>
</dbReference>
<keyword evidence="5" id="KW-0560">Oxidoreductase</keyword>
<protein>
    <submittedName>
        <fullName evidence="9">Uncharacterized protein</fullName>
    </submittedName>
</protein>
<keyword evidence="6" id="KW-0812">Transmembrane</keyword>
<evidence type="ECO:0000256" key="6">
    <source>
        <dbReference type="SAM" id="Phobius"/>
    </source>
</evidence>
<evidence type="ECO:0000313" key="9">
    <source>
        <dbReference type="EMBL" id="SVC51909.1"/>
    </source>
</evidence>
<feature type="transmembrane region" description="Helical" evidence="6">
    <location>
        <begin position="171"/>
        <end position="187"/>
    </location>
</feature>
<dbReference type="GO" id="GO:0005739">
    <property type="term" value="C:mitochondrion"/>
    <property type="evidence" value="ECO:0007669"/>
    <property type="project" value="UniProtKB-ARBA"/>
</dbReference>
<keyword evidence="6" id="KW-0472">Membrane</keyword>
<keyword evidence="3" id="KW-0285">Flavoprotein</keyword>
<feature type="domain" description="FAD/NAD(P)-binding" evidence="7">
    <location>
        <begin position="1"/>
        <end position="122"/>
    </location>
</feature>
<gene>
    <name evidence="9" type="ORF">METZ01_LOCUS304763</name>
</gene>
<evidence type="ECO:0000259" key="7">
    <source>
        <dbReference type="Pfam" id="PF07992"/>
    </source>
</evidence>
<organism evidence="9">
    <name type="scientific">marine metagenome</name>
    <dbReference type="NCBI Taxonomy" id="408172"/>
    <lineage>
        <taxon>unclassified sequences</taxon>
        <taxon>metagenomes</taxon>
        <taxon>ecological metagenomes</taxon>
    </lineage>
</organism>
<proteinExistence type="inferred from homology"/>
<dbReference type="GO" id="GO:0019646">
    <property type="term" value="P:aerobic electron transport chain"/>
    <property type="evidence" value="ECO:0007669"/>
    <property type="project" value="TreeGrafter"/>
</dbReference>
<accession>A0A382MSP6</accession>
<keyword evidence="4" id="KW-0274">FAD</keyword>
<reference evidence="9" key="1">
    <citation type="submission" date="2018-05" db="EMBL/GenBank/DDBJ databases">
        <authorList>
            <person name="Lanie J.A."/>
            <person name="Ng W.-L."/>
            <person name="Kazmierczak K.M."/>
            <person name="Andrzejewski T.M."/>
            <person name="Davidsen T.M."/>
            <person name="Wayne K.J."/>
            <person name="Tettelin H."/>
            <person name="Glass J.I."/>
            <person name="Rusch D."/>
            <person name="Podicherti R."/>
            <person name="Tsui H.-C.T."/>
            <person name="Winkler M.E."/>
        </authorList>
    </citation>
    <scope>NUCLEOTIDE SEQUENCE</scope>
</reference>
<dbReference type="PANTHER" id="PTHR42913">
    <property type="entry name" value="APOPTOSIS-INDUCING FACTOR 1"/>
    <property type="match status" value="1"/>
</dbReference>
<evidence type="ECO:0000259" key="8">
    <source>
        <dbReference type="Pfam" id="PF22366"/>
    </source>
</evidence>
<feature type="domain" description="External alternative NADH-ubiquinone oxidoreductase-like C-terminal" evidence="8">
    <location>
        <begin position="147"/>
        <end position="202"/>
    </location>
</feature>
<comment type="similarity">
    <text evidence="2">Belongs to the NADH dehydrogenase family.</text>
</comment>